<accession>L8P7A6</accession>
<organism evidence="2 3">
    <name type="scientific">Streptomyces viridochromogenes Tue57</name>
    <dbReference type="NCBI Taxonomy" id="1160705"/>
    <lineage>
        <taxon>Bacteria</taxon>
        <taxon>Bacillati</taxon>
        <taxon>Actinomycetota</taxon>
        <taxon>Actinomycetes</taxon>
        <taxon>Kitasatosporales</taxon>
        <taxon>Streptomycetaceae</taxon>
        <taxon>Streptomyces</taxon>
    </lineage>
</organism>
<dbReference type="SUPFAM" id="SSF51556">
    <property type="entry name" value="Metallo-dependent hydrolases"/>
    <property type="match status" value="1"/>
</dbReference>
<dbReference type="PANTHER" id="PTHR35563">
    <property type="entry name" value="BARREL METAL-DEPENDENT HYDROLASE, PUTATIVE (AFU_ORTHOLOGUE AFUA_1G16240)-RELATED"/>
    <property type="match status" value="1"/>
</dbReference>
<feature type="domain" description="Amidohydrolase-related" evidence="1">
    <location>
        <begin position="26"/>
        <end position="301"/>
    </location>
</feature>
<dbReference type="Gene3D" id="3.20.20.140">
    <property type="entry name" value="Metal-dependent hydrolases"/>
    <property type="match status" value="1"/>
</dbReference>
<comment type="caution">
    <text evidence="2">The sequence shown here is derived from an EMBL/GenBank/DDBJ whole genome shotgun (WGS) entry which is preliminary data.</text>
</comment>
<dbReference type="EMBL" id="AMLP01000246">
    <property type="protein sequence ID" value="ELS51137.1"/>
    <property type="molecule type" value="Genomic_DNA"/>
</dbReference>
<dbReference type="Pfam" id="PF04909">
    <property type="entry name" value="Amidohydro_2"/>
    <property type="match status" value="1"/>
</dbReference>
<keyword evidence="2" id="KW-0378">Hydrolase</keyword>
<protein>
    <submittedName>
        <fullName evidence="2">Putative Amidohydrolase 2</fullName>
    </submittedName>
</protein>
<dbReference type="GO" id="GO:0016787">
    <property type="term" value="F:hydrolase activity"/>
    <property type="evidence" value="ECO:0007669"/>
    <property type="project" value="UniProtKB-KW"/>
</dbReference>
<dbReference type="InterPro" id="IPR052358">
    <property type="entry name" value="Aro_Compnd_Degr_Hydrolases"/>
</dbReference>
<gene>
    <name evidence="2" type="ORF">STVIR_7921</name>
</gene>
<proteinExistence type="predicted"/>
<dbReference type="InterPro" id="IPR032466">
    <property type="entry name" value="Metal_Hydrolase"/>
</dbReference>
<name>L8P7A6_STRVR</name>
<dbReference type="PATRIC" id="fig|1160705.3.peg.7830"/>
<dbReference type="PANTHER" id="PTHR35563:SF2">
    <property type="entry name" value="BARREL METAL-DEPENDENT HYDROLASE, PUTATIVE (AFU_ORTHOLOGUE AFUA_1G16240)-RELATED"/>
    <property type="match status" value="1"/>
</dbReference>
<dbReference type="AlphaFoldDB" id="L8P7A6"/>
<dbReference type="Proteomes" id="UP000011205">
    <property type="component" value="Unassembled WGS sequence"/>
</dbReference>
<evidence type="ECO:0000259" key="1">
    <source>
        <dbReference type="Pfam" id="PF04909"/>
    </source>
</evidence>
<evidence type="ECO:0000313" key="2">
    <source>
        <dbReference type="EMBL" id="ELS51137.1"/>
    </source>
</evidence>
<dbReference type="RefSeq" id="WP_004003385.1">
    <property type="nucleotide sequence ID" value="NZ_AMLP01000246.1"/>
</dbReference>
<reference evidence="2 3" key="1">
    <citation type="journal article" date="2013" name="Genome Announc.">
        <title>Draft Genome Sequence of Streptomyces viridochromogenes Strain Tu57, Producer of Avilamycin.</title>
        <authorList>
            <person name="Gruning B.A."/>
            <person name="Erxleben A."/>
            <person name="Hahnlein A."/>
            <person name="Gunther S."/>
        </authorList>
    </citation>
    <scope>NUCLEOTIDE SEQUENCE [LARGE SCALE GENOMIC DNA]</scope>
    <source>
        <strain evidence="2 3">Tue57</strain>
    </source>
</reference>
<evidence type="ECO:0000313" key="3">
    <source>
        <dbReference type="Proteomes" id="UP000011205"/>
    </source>
</evidence>
<dbReference type="InterPro" id="IPR006680">
    <property type="entry name" value="Amidohydro-rel"/>
</dbReference>
<sequence>MPSAAPADRVLGTRHSPAPLLPGNACDTHVHVFGPAHRYPYAPDRSYIPPDALPSDLSALHRHLGITRTVLVQPSPYGTDNARLLDGLRELGESARGVAVIAPDADPGELRDMHEAGVRGVRVNLGVHTANDLEQARERIQATARKVAPLGWHLDLNIDATALAAFHEILPGLPVPVVLDHFAGIKPTAATCAEALTRTRTLLETGRVWVKLSAPYRVTDSGSYADLDAVVTALLGTRADRALWGSDWPHTGGTPADRDPHRIQPYLTIDDGQSLTRFSRQLGASLLRQVLVDNPAMLYGL</sequence>